<evidence type="ECO:0000313" key="2">
    <source>
        <dbReference type="EMBL" id="CAB4981906.1"/>
    </source>
</evidence>
<proteinExistence type="predicted"/>
<reference evidence="2" key="1">
    <citation type="submission" date="2020-05" db="EMBL/GenBank/DDBJ databases">
        <authorList>
            <person name="Chiriac C."/>
            <person name="Salcher M."/>
            <person name="Ghai R."/>
            <person name="Kavagutti S V."/>
        </authorList>
    </citation>
    <scope>NUCLEOTIDE SEQUENCE</scope>
</reference>
<evidence type="ECO:0000313" key="1">
    <source>
        <dbReference type="EMBL" id="CAB4898435.1"/>
    </source>
</evidence>
<protein>
    <submittedName>
        <fullName evidence="2">Unannotated protein</fullName>
    </submittedName>
</protein>
<dbReference type="EMBL" id="CAFBMM010000007">
    <property type="protein sequence ID" value="CAB4898435.1"/>
    <property type="molecule type" value="Genomic_DNA"/>
</dbReference>
<organism evidence="2">
    <name type="scientific">freshwater metagenome</name>
    <dbReference type="NCBI Taxonomy" id="449393"/>
    <lineage>
        <taxon>unclassified sequences</taxon>
        <taxon>metagenomes</taxon>
        <taxon>ecological metagenomes</taxon>
    </lineage>
</organism>
<evidence type="ECO:0000313" key="3">
    <source>
        <dbReference type="EMBL" id="CAB5021668.1"/>
    </source>
</evidence>
<dbReference type="EMBL" id="CAFBPQ010000016">
    <property type="protein sequence ID" value="CAB5021668.1"/>
    <property type="molecule type" value="Genomic_DNA"/>
</dbReference>
<accession>A0A6J7MMG8</accession>
<dbReference type="EMBL" id="CAFBOF010000028">
    <property type="protein sequence ID" value="CAB4981906.1"/>
    <property type="molecule type" value="Genomic_DNA"/>
</dbReference>
<name>A0A6J7MMG8_9ZZZZ</name>
<gene>
    <name evidence="1" type="ORF">UFOPK3605_00342</name>
    <name evidence="2" type="ORF">UFOPK3897_01165</name>
    <name evidence="3" type="ORF">UFOPK4121_00700</name>
</gene>
<sequence>MINRRKLTIGVATVLILTAGSVALTNSTVSASSDPAALLIAARQSRVSFNAEVEIRWRSGGSVKSKQLQAQSDRGRYWIGDSEWGAGGDSDSRWVTNNGVTTEWSLNSENAWPSPSAKWNLVTINSGVKKSGLVVDFIDVLDQSGRRRARIGIDRVSGMEVSEDVFSASGLLVHSVHLNLLTTAELTPVTIPTRKVETGDKDAPSGEFASPRRLGQGFELVARYRFADGISQSFYSDGIFTLSVFEQSESIDWSALPKDGKSVDLGDATGRRYSTPSGTVVVWSDGNRGFTGISDAPPDVAVAALRPMSPRSPSAAEKIADFVTAPFDWN</sequence>
<dbReference type="AlphaFoldDB" id="A0A6J7MMG8"/>